<feature type="compositionally biased region" description="Low complexity" evidence="5">
    <location>
        <begin position="284"/>
        <end position="298"/>
    </location>
</feature>
<sequence length="420" mass="46354">MRKAHFDSSKVASPVSGTTPPLQVLDTSGLTVNAYAPFVVCGRHYGFRKYSPPYALFESGYTILLHMVHWQRRDAAGHMCDCPLSNHYLVSATRLRLCMAASGFEANSPLLPLSSANFEFGKRKRWADLVITELVDVLLLVLSPQGKVLYCGNGLKGLLGWQDADLIDYDFADLLNAEDKDGFMQAFEDSLRTANPLTSHYVRIRTVPSSLSDPPTSEELLFEVNGRPQIIEADDNPAQPVQAFFISAKPHPNKNVALLDTYLDLQEENNRLQHRVAELRARAPRTAPSSPASSNASSQTSMYATTSMVPKHPISQPPQTYPTSPVEEISPSPPSHNHFDAVTSSKNDDDDDPLKKKKVQKKVLPNEQHVCITCGRTDSPEWRKGPLGPKTLCNACGLRWAKQTKVQKLTEEAAAAPHPS</sequence>
<feature type="region of interest" description="Disordered" evidence="5">
    <location>
        <begin position="280"/>
        <end position="361"/>
    </location>
</feature>
<keyword evidence="9" id="KW-1185">Reference proteome</keyword>
<evidence type="ECO:0000256" key="1">
    <source>
        <dbReference type="ARBA" id="ARBA00022723"/>
    </source>
</evidence>
<dbReference type="PROSITE" id="PS50114">
    <property type="entry name" value="GATA_ZN_FINGER_2"/>
    <property type="match status" value="1"/>
</dbReference>
<dbReference type="SMART" id="SM00401">
    <property type="entry name" value="ZnF_GATA"/>
    <property type="match status" value="1"/>
</dbReference>
<dbReference type="InterPro" id="IPR013088">
    <property type="entry name" value="Znf_NHR/GATA"/>
</dbReference>
<dbReference type="CDD" id="cd00130">
    <property type="entry name" value="PAS"/>
    <property type="match status" value="1"/>
</dbReference>
<comment type="caution">
    <text evidence="8">The sequence shown here is derived from an EMBL/GenBank/DDBJ whole genome shotgun (WGS) entry which is preliminary data.</text>
</comment>
<feature type="domain" description="PAS" evidence="6">
    <location>
        <begin position="139"/>
        <end position="194"/>
    </location>
</feature>
<dbReference type="PANTHER" id="PTHR45658:SF18">
    <property type="entry name" value="PROTEIN GAT2"/>
    <property type="match status" value="1"/>
</dbReference>
<dbReference type="Gene3D" id="3.30.50.10">
    <property type="entry name" value="Erythroid Transcription Factor GATA-1, subunit A"/>
    <property type="match status" value="1"/>
</dbReference>
<evidence type="ECO:0000256" key="5">
    <source>
        <dbReference type="SAM" id="MobiDB-lite"/>
    </source>
</evidence>
<dbReference type="GO" id="GO:0008270">
    <property type="term" value="F:zinc ion binding"/>
    <property type="evidence" value="ECO:0007669"/>
    <property type="project" value="UniProtKB-KW"/>
</dbReference>
<evidence type="ECO:0000259" key="6">
    <source>
        <dbReference type="PROSITE" id="PS50112"/>
    </source>
</evidence>
<dbReference type="Pfam" id="PF00320">
    <property type="entry name" value="GATA"/>
    <property type="match status" value="1"/>
</dbReference>
<dbReference type="InterPro" id="IPR000679">
    <property type="entry name" value="Znf_GATA"/>
</dbReference>
<gene>
    <name evidence="8" type="ORF">C8F04DRAFT_1063070</name>
</gene>
<dbReference type="GO" id="GO:0006355">
    <property type="term" value="P:regulation of DNA-templated transcription"/>
    <property type="evidence" value="ECO:0007669"/>
    <property type="project" value="InterPro"/>
</dbReference>
<keyword evidence="2 4" id="KW-0863">Zinc-finger</keyword>
<dbReference type="Proteomes" id="UP001218188">
    <property type="component" value="Unassembled WGS sequence"/>
</dbReference>
<dbReference type="GO" id="GO:0043565">
    <property type="term" value="F:sequence-specific DNA binding"/>
    <property type="evidence" value="ECO:0007669"/>
    <property type="project" value="InterPro"/>
</dbReference>
<keyword evidence="1" id="KW-0479">Metal-binding</keyword>
<dbReference type="SUPFAM" id="SSF55785">
    <property type="entry name" value="PYP-like sensor domain (PAS domain)"/>
    <property type="match status" value="1"/>
</dbReference>
<dbReference type="EMBL" id="JARJCM010000002">
    <property type="protein sequence ID" value="KAJ7047223.1"/>
    <property type="molecule type" value="Genomic_DNA"/>
</dbReference>
<evidence type="ECO:0000256" key="2">
    <source>
        <dbReference type="ARBA" id="ARBA00022771"/>
    </source>
</evidence>
<dbReference type="Gene3D" id="3.30.450.20">
    <property type="entry name" value="PAS domain"/>
    <property type="match status" value="1"/>
</dbReference>
<dbReference type="InterPro" id="IPR035965">
    <property type="entry name" value="PAS-like_dom_sf"/>
</dbReference>
<dbReference type="PROSITE" id="PS00344">
    <property type="entry name" value="GATA_ZN_FINGER_1"/>
    <property type="match status" value="1"/>
</dbReference>
<dbReference type="PROSITE" id="PS50112">
    <property type="entry name" value="PAS"/>
    <property type="match status" value="1"/>
</dbReference>
<evidence type="ECO:0000259" key="7">
    <source>
        <dbReference type="PROSITE" id="PS50114"/>
    </source>
</evidence>
<name>A0AAD6TN59_9AGAR</name>
<evidence type="ECO:0000313" key="8">
    <source>
        <dbReference type="EMBL" id="KAJ7047223.1"/>
    </source>
</evidence>
<dbReference type="PANTHER" id="PTHR45658">
    <property type="entry name" value="GATA TRANSCRIPTION FACTOR"/>
    <property type="match status" value="1"/>
</dbReference>
<evidence type="ECO:0008006" key="10">
    <source>
        <dbReference type="Google" id="ProtNLM"/>
    </source>
</evidence>
<dbReference type="AlphaFoldDB" id="A0AAD6TN59"/>
<organism evidence="8 9">
    <name type="scientific">Mycena alexandri</name>
    <dbReference type="NCBI Taxonomy" id="1745969"/>
    <lineage>
        <taxon>Eukaryota</taxon>
        <taxon>Fungi</taxon>
        <taxon>Dikarya</taxon>
        <taxon>Basidiomycota</taxon>
        <taxon>Agaricomycotina</taxon>
        <taxon>Agaricomycetes</taxon>
        <taxon>Agaricomycetidae</taxon>
        <taxon>Agaricales</taxon>
        <taxon>Marasmiineae</taxon>
        <taxon>Mycenaceae</taxon>
        <taxon>Mycena</taxon>
    </lineage>
</organism>
<reference evidence="8" key="1">
    <citation type="submission" date="2023-03" db="EMBL/GenBank/DDBJ databases">
        <title>Massive genome expansion in bonnet fungi (Mycena s.s.) driven by repeated elements and novel gene families across ecological guilds.</title>
        <authorList>
            <consortium name="Lawrence Berkeley National Laboratory"/>
            <person name="Harder C.B."/>
            <person name="Miyauchi S."/>
            <person name="Viragh M."/>
            <person name="Kuo A."/>
            <person name="Thoen E."/>
            <person name="Andreopoulos B."/>
            <person name="Lu D."/>
            <person name="Skrede I."/>
            <person name="Drula E."/>
            <person name="Henrissat B."/>
            <person name="Morin E."/>
            <person name="Kohler A."/>
            <person name="Barry K."/>
            <person name="LaButti K."/>
            <person name="Morin E."/>
            <person name="Salamov A."/>
            <person name="Lipzen A."/>
            <person name="Mereny Z."/>
            <person name="Hegedus B."/>
            <person name="Baldrian P."/>
            <person name="Stursova M."/>
            <person name="Weitz H."/>
            <person name="Taylor A."/>
            <person name="Grigoriev I.V."/>
            <person name="Nagy L.G."/>
            <person name="Martin F."/>
            <person name="Kauserud H."/>
        </authorList>
    </citation>
    <scope>NUCLEOTIDE SEQUENCE</scope>
    <source>
        <strain evidence="8">CBHHK200</strain>
    </source>
</reference>
<protein>
    <recommendedName>
        <fullName evidence="10">GATA-type domain-containing protein</fullName>
    </recommendedName>
</protein>
<feature type="domain" description="GATA-type" evidence="7">
    <location>
        <begin position="365"/>
        <end position="398"/>
    </location>
</feature>
<evidence type="ECO:0000256" key="3">
    <source>
        <dbReference type="ARBA" id="ARBA00022833"/>
    </source>
</evidence>
<evidence type="ECO:0000256" key="4">
    <source>
        <dbReference type="PROSITE-ProRule" id="PRU00094"/>
    </source>
</evidence>
<accession>A0AAD6TN59</accession>
<dbReference type="InterPro" id="IPR051140">
    <property type="entry name" value="GATA_TF"/>
</dbReference>
<dbReference type="InterPro" id="IPR000014">
    <property type="entry name" value="PAS"/>
</dbReference>
<evidence type="ECO:0000313" key="9">
    <source>
        <dbReference type="Proteomes" id="UP001218188"/>
    </source>
</evidence>
<dbReference type="SUPFAM" id="SSF57716">
    <property type="entry name" value="Glucocorticoid receptor-like (DNA-binding domain)"/>
    <property type="match status" value="1"/>
</dbReference>
<keyword evidence="3" id="KW-0862">Zinc</keyword>
<feature type="compositionally biased region" description="Polar residues" evidence="5">
    <location>
        <begin position="299"/>
        <end position="308"/>
    </location>
</feature>
<proteinExistence type="predicted"/>
<dbReference type="CDD" id="cd00202">
    <property type="entry name" value="ZnF_GATA"/>
    <property type="match status" value="1"/>
</dbReference>